<keyword evidence="2" id="KW-1185">Reference proteome</keyword>
<protein>
    <recommendedName>
        <fullName evidence="3">HNH endonuclease</fullName>
    </recommendedName>
</protein>
<organism evidence="1 2">
    <name type="scientific">Micromonospora pallida</name>
    <dbReference type="NCBI Taxonomy" id="145854"/>
    <lineage>
        <taxon>Bacteria</taxon>
        <taxon>Bacillati</taxon>
        <taxon>Actinomycetota</taxon>
        <taxon>Actinomycetes</taxon>
        <taxon>Micromonosporales</taxon>
        <taxon>Micromonosporaceae</taxon>
        <taxon>Micromonospora</taxon>
    </lineage>
</organism>
<evidence type="ECO:0000313" key="2">
    <source>
        <dbReference type="Proteomes" id="UP000198959"/>
    </source>
</evidence>
<evidence type="ECO:0008006" key="3">
    <source>
        <dbReference type="Google" id="ProtNLM"/>
    </source>
</evidence>
<proteinExistence type="predicted"/>
<gene>
    <name evidence="1" type="ORF">GA0074692_3436</name>
</gene>
<name>A0A1C6SU43_9ACTN</name>
<dbReference type="OrthoDB" id="3353854at2"/>
<dbReference type="AlphaFoldDB" id="A0A1C6SU43"/>
<reference evidence="2" key="1">
    <citation type="submission" date="2016-06" db="EMBL/GenBank/DDBJ databases">
        <authorList>
            <person name="Varghese N."/>
            <person name="Submissions Spin"/>
        </authorList>
    </citation>
    <scope>NUCLEOTIDE SEQUENCE [LARGE SCALE GENOMIC DNA]</scope>
    <source>
        <strain evidence="2">DSM 43817</strain>
    </source>
</reference>
<dbReference type="Proteomes" id="UP000198959">
    <property type="component" value="Unassembled WGS sequence"/>
</dbReference>
<dbReference type="RefSeq" id="WP_141725312.1">
    <property type="nucleotide sequence ID" value="NZ_FMHW01000002.1"/>
</dbReference>
<accession>A0A1C6SU43</accession>
<sequence>MTHKPPESLSIELPGGEMIQMLPPPGNGDPTKVNVVEALNPHVFDHCPVCAAPATSDEHLPPSSLGGIVMTRTCNPCNNKFGGYVEADLLHWFTWIIPAPRFRSENVPGARKSGRIAYRETSNGRFILLIDGKSDPSLEEMLRSGEVDLNGLLPDRNRYRLALLKQAYLGMCIALKGIPRGAISDQVRRDLIATRDAPSRQEVPTSALALGQFVRRFNQPQTDAPAALAVYSDNGRELSGVILVGRIFVAWEFRDALKSEPAGTNAIQGHLRVGKPVQGTVISVGD</sequence>
<dbReference type="EMBL" id="FMHW01000002">
    <property type="protein sequence ID" value="SCL32889.1"/>
    <property type="molecule type" value="Genomic_DNA"/>
</dbReference>
<evidence type="ECO:0000313" key="1">
    <source>
        <dbReference type="EMBL" id="SCL32889.1"/>
    </source>
</evidence>